<comment type="caution">
    <text evidence="2">The sequence shown here is derived from an EMBL/GenBank/DDBJ whole genome shotgun (WGS) entry which is preliminary data.</text>
</comment>
<dbReference type="PROSITE" id="PS51257">
    <property type="entry name" value="PROKAR_LIPOPROTEIN"/>
    <property type="match status" value="1"/>
</dbReference>
<name>A0A1Q6A5N6_9SPHI</name>
<keyword evidence="3" id="KW-1185">Reference proteome</keyword>
<feature type="domain" description="MACPF" evidence="1">
    <location>
        <begin position="22"/>
        <end position="347"/>
    </location>
</feature>
<evidence type="ECO:0000259" key="1">
    <source>
        <dbReference type="PROSITE" id="PS51412"/>
    </source>
</evidence>
<dbReference type="Pfam" id="PF01823">
    <property type="entry name" value="MACPF"/>
    <property type="match status" value="1"/>
</dbReference>
<dbReference type="PROSITE" id="PS51412">
    <property type="entry name" value="MACPF_2"/>
    <property type="match status" value="1"/>
</dbReference>
<reference evidence="2 3" key="1">
    <citation type="submission" date="2016-11" db="EMBL/GenBank/DDBJ databases">
        <title>Whole Genome Sequencing of Mucilaginibacter polytrichastri RG4-7(T) isolated from the moss sample.</title>
        <authorList>
            <person name="Li Y."/>
        </authorList>
    </citation>
    <scope>NUCLEOTIDE SEQUENCE [LARGE SCALE GENOMIC DNA]</scope>
    <source>
        <strain evidence="2 3">RG4-7</strain>
    </source>
</reference>
<organism evidence="2 3">
    <name type="scientific">Mucilaginibacter polytrichastri</name>
    <dbReference type="NCBI Taxonomy" id="1302689"/>
    <lineage>
        <taxon>Bacteria</taxon>
        <taxon>Pseudomonadati</taxon>
        <taxon>Bacteroidota</taxon>
        <taxon>Sphingobacteriia</taxon>
        <taxon>Sphingobacteriales</taxon>
        <taxon>Sphingobacteriaceae</taxon>
        <taxon>Mucilaginibacter</taxon>
    </lineage>
</organism>
<dbReference type="InterPro" id="IPR020864">
    <property type="entry name" value="MACPF"/>
</dbReference>
<dbReference type="Pfam" id="PF18885">
    <property type="entry name" value="DUF5648"/>
    <property type="match status" value="1"/>
</dbReference>
<dbReference type="InterPro" id="IPR043708">
    <property type="entry name" value="DUF5648"/>
</dbReference>
<dbReference type="Proteomes" id="UP000186720">
    <property type="component" value="Unassembled WGS sequence"/>
</dbReference>
<dbReference type="OrthoDB" id="1038436at2"/>
<dbReference type="AlphaFoldDB" id="A0A1Q6A5N6"/>
<gene>
    <name evidence="2" type="ORF">RG47T_4809</name>
</gene>
<dbReference type="EMBL" id="MPPL01000001">
    <property type="protein sequence ID" value="OKS89325.1"/>
    <property type="molecule type" value="Genomic_DNA"/>
</dbReference>
<evidence type="ECO:0000313" key="3">
    <source>
        <dbReference type="Proteomes" id="UP000186720"/>
    </source>
</evidence>
<dbReference type="STRING" id="1302689.RG47T_4809"/>
<proteinExistence type="predicted"/>
<sequence length="480" mass="52738">MPKPYHFKYMKKIAIFLFAVALWTSCKKQDTLSEQKSIPTPTKKTFSAGDGGWDVLGYGYNVLGIYANSSATTFQIINVAQLKADYPDKIETDLSKTQTADLNIGSDALSYLKTIAPNISIGTDTSAKFKATIKAAFKDSTAFSSQYVYSSYNLIIQQKRLKINSTIDLLKNYLNANFVNDVQNQSAAYVVSHYGTHVLTDAILGAKLDMIYRSATTSTDRKSASSSGLDIGIKNIFNISTGLNTTSAQSSKNYSSTLHYATHGGDPSKALIGDISLNGTTPATINITSWQNSSTVQNAELIDIGSTGLVEISQLIADPVKASALHNYIIQYLAANQASLLPAPVYEFYALNIDKHAFNLNPSLNASSPNYTAYGETFDAYTFQYASSVPVYQYYHPQSQDHLLTTDPSAALSWVQRGYNQDGILFYAYTTQVAGTIPVYAFYKQNSPDHYYSTNRNVVAGQSYWAYQGICFYAYPKAIN</sequence>
<accession>A0A1Q6A5N6</accession>
<protein>
    <recommendedName>
        <fullName evidence="1">MACPF domain-containing protein</fullName>
    </recommendedName>
</protein>
<evidence type="ECO:0000313" key="2">
    <source>
        <dbReference type="EMBL" id="OKS89325.1"/>
    </source>
</evidence>